<dbReference type="OrthoDB" id="7700894at2759"/>
<dbReference type="GO" id="GO:0015074">
    <property type="term" value="P:DNA integration"/>
    <property type="evidence" value="ECO:0007669"/>
    <property type="project" value="InterPro"/>
</dbReference>
<dbReference type="Pfam" id="PF05380">
    <property type="entry name" value="Peptidase_A17"/>
    <property type="match status" value="1"/>
</dbReference>
<comment type="caution">
    <text evidence="3">The sequence shown here is derived from an EMBL/GenBank/DDBJ whole genome shotgun (WGS) entry which is preliminary data.</text>
</comment>
<dbReference type="Proteomes" id="UP000036403">
    <property type="component" value="Unassembled WGS sequence"/>
</dbReference>
<dbReference type="InterPro" id="IPR001584">
    <property type="entry name" value="Integrase_cat-core"/>
</dbReference>
<dbReference type="SUPFAM" id="SSF53098">
    <property type="entry name" value="Ribonuclease H-like"/>
    <property type="match status" value="1"/>
</dbReference>
<dbReference type="InterPro" id="IPR021109">
    <property type="entry name" value="Peptidase_aspartic_dom_sf"/>
</dbReference>
<dbReference type="InterPro" id="IPR012337">
    <property type="entry name" value="RNaseH-like_sf"/>
</dbReference>
<dbReference type="InterPro" id="IPR005312">
    <property type="entry name" value="DUF1759"/>
</dbReference>
<dbReference type="InterPro" id="IPR043128">
    <property type="entry name" value="Rev_trsase/Diguanyl_cyclase"/>
</dbReference>
<dbReference type="SUPFAM" id="SSF56672">
    <property type="entry name" value="DNA/RNA polymerases"/>
    <property type="match status" value="1"/>
</dbReference>
<dbReference type="EMBL" id="LBMM01009551">
    <property type="protein sequence ID" value="KMQ88039.1"/>
    <property type="molecule type" value="Genomic_DNA"/>
</dbReference>
<organism evidence="3 4">
    <name type="scientific">Lasius niger</name>
    <name type="common">Black garden ant</name>
    <dbReference type="NCBI Taxonomy" id="67767"/>
    <lineage>
        <taxon>Eukaryota</taxon>
        <taxon>Metazoa</taxon>
        <taxon>Ecdysozoa</taxon>
        <taxon>Arthropoda</taxon>
        <taxon>Hexapoda</taxon>
        <taxon>Insecta</taxon>
        <taxon>Pterygota</taxon>
        <taxon>Neoptera</taxon>
        <taxon>Endopterygota</taxon>
        <taxon>Hymenoptera</taxon>
        <taxon>Apocrita</taxon>
        <taxon>Aculeata</taxon>
        <taxon>Formicoidea</taxon>
        <taxon>Formicidae</taxon>
        <taxon>Formicinae</taxon>
        <taxon>Lasius</taxon>
        <taxon>Lasius</taxon>
    </lineage>
</organism>
<dbReference type="InterPro" id="IPR043502">
    <property type="entry name" value="DNA/RNA_pol_sf"/>
</dbReference>
<dbReference type="Pfam" id="PF00078">
    <property type="entry name" value="RVT_1"/>
    <property type="match status" value="1"/>
</dbReference>
<dbReference type="Gene3D" id="3.10.10.10">
    <property type="entry name" value="HIV Type 1 Reverse Transcriptase, subunit A, domain 1"/>
    <property type="match status" value="1"/>
</dbReference>
<keyword evidence="4" id="KW-1185">Reference proteome</keyword>
<evidence type="ECO:0000313" key="4">
    <source>
        <dbReference type="Proteomes" id="UP000036403"/>
    </source>
</evidence>
<proteinExistence type="predicted"/>
<dbReference type="Pfam" id="PF17921">
    <property type="entry name" value="Integrase_H2C2"/>
    <property type="match status" value="1"/>
</dbReference>
<dbReference type="Pfam" id="PF03564">
    <property type="entry name" value="DUF1759"/>
    <property type="match status" value="1"/>
</dbReference>
<dbReference type="Gene3D" id="1.10.340.70">
    <property type="match status" value="1"/>
</dbReference>
<dbReference type="STRING" id="67767.A0A0J7KCR4"/>
<name>A0A0J7KCR4_LASNI</name>
<dbReference type="InterPro" id="IPR036397">
    <property type="entry name" value="RNaseH_sf"/>
</dbReference>
<dbReference type="PROSITE" id="PS50994">
    <property type="entry name" value="INTEGRASE"/>
    <property type="match status" value="1"/>
</dbReference>
<evidence type="ECO:0000256" key="1">
    <source>
        <dbReference type="SAM" id="MobiDB-lite"/>
    </source>
</evidence>
<reference evidence="3 4" key="1">
    <citation type="submission" date="2015-04" db="EMBL/GenBank/DDBJ databases">
        <title>Lasius niger genome sequencing.</title>
        <authorList>
            <person name="Konorov E.A."/>
            <person name="Nikitin M.A."/>
            <person name="Kirill M.V."/>
            <person name="Chang P."/>
        </authorList>
    </citation>
    <scope>NUCLEOTIDE SEQUENCE [LARGE SCALE GENOMIC DNA]</scope>
    <source>
        <tissue evidence="3">Whole</tissue>
    </source>
</reference>
<gene>
    <name evidence="3" type="ORF">RF55_12546</name>
</gene>
<dbReference type="GO" id="GO:0003676">
    <property type="term" value="F:nucleic acid binding"/>
    <property type="evidence" value="ECO:0007669"/>
    <property type="project" value="InterPro"/>
</dbReference>
<dbReference type="Gene3D" id="3.30.420.10">
    <property type="entry name" value="Ribonuclease H-like superfamily/Ribonuclease H"/>
    <property type="match status" value="1"/>
</dbReference>
<dbReference type="PANTHER" id="PTHR47331:SF1">
    <property type="entry name" value="GAG-LIKE PROTEIN"/>
    <property type="match status" value="1"/>
</dbReference>
<feature type="domain" description="Integrase catalytic" evidence="2">
    <location>
        <begin position="1405"/>
        <end position="1597"/>
    </location>
</feature>
<dbReference type="InterPro" id="IPR041588">
    <property type="entry name" value="Integrase_H2C2"/>
</dbReference>
<dbReference type="Pfam" id="PF18701">
    <property type="entry name" value="DUF5641"/>
    <property type="match status" value="1"/>
</dbReference>
<dbReference type="PaxDb" id="67767-A0A0J7KCR4"/>
<dbReference type="GO" id="GO:0071897">
    <property type="term" value="P:DNA biosynthetic process"/>
    <property type="evidence" value="ECO:0007669"/>
    <property type="project" value="UniProtKB-ARBA"/>
</dbReference>
<feature type="region of interest" description="Disordered" evidence="1">
    <location>
        <begin position="307"/>
        <end position="335"/>
    </location>
</feature>
<evidence type="ECO:0000259" key="2">
    <source>
        <dbReference type="PROSITE" id="PS50994"/>
    </source>
</evidence>
<dbReference type="InterPro" id="IPR000477">
    <property type="entry name" value="RT_dom"/>
</dbReference>
<dbReference type="InterPro" id="IPR040676">
    <property type="entry name" value="DUF5641"/>
</dbReference>
<protein>
    <submittedName>
        <fullName evidence="3">Gag-pol polyprotein</fullName>
    </submittedName>
</protein>
<accession>A0A0J7KCR4</accession>
<dbReference type="Gene3D" id="2.40.70.10">
    <property type="entry name" value="Acid Proteases"/>
    <property type="match status" value="1"/>
</dbReference>
<feature type="compositionally biased region" description="Polar residues" evidence="1">
    <location>
        <begin position="314"/>
        <end position="326"/>
    </location>
</feature>
<dbReference type="CDD" id="cd01644">
    <property type="entry name" value="RT_pepA17"/>
    <property type="match status" value="1"/>
</dbReference>
<dbReference type="Gene3D" id="3.30.70.270">
    <property type="match status" value="1"/>
</dbReference>
<dbReference type="Pfam" id="PF13650">
    <property type="entry name" value="Asp_protease_2"/>
    <property type="match status" value="1"/>
</dbReference>
<dbReference type="InterPro" id="IPR008042">
    <property type="entry name" value="Retrotrans_Pao"/>
</dbReference>
<evidence type="ECO:0000313" key="3">
    <source>
        <dbReference type="EMBL" id="KMQ88039.1"/>
    </source>
</evidence>
<sequence>MSMDVDFILRNQYELYGKIARSYENLKKAAAASSLTIGLVEARLQALETNWTKFEGHHEKLVAEHWEVASKHEYTTKKLASTTEETYLNQKALYLDTLYSAKREAAPAAPATTAPPQVVVAAPQPPPRSTLPRIQLPSFSGRYEDWPSFRDLFSSIIEKDTSASKVEKLHYLKASLKGEAELLIRSLPTTGNNFERAWKILTDFYENKRLLTRAYISQFTALQKLKGESASELRKLYHSVRSIVGSLESIQRPITSGEDLFVHLVVELLDPRSRREWETSLGDSTSPPSYNTLQKFLDRRLHTLESLQPAKPEVSSSKGNSDSSRQTRSHHARKQDGRRGRCSLCSKDHYIMVCDAFQKKTAEERRQHVETNNLCLNCLGRHKLSECSSSKTCSSCNARHHSTLHEACKSISAVTTANCAQNSSYASVTVLLATARVRVTGRSGEVHTARALIDQGSESSLVSESLAQRLRLTRVPTSVTVFGVGGQQTGRARGLVSLKISSIRRDSPLTVAALVLPRLTLYSGGFRAHEKSWNHIRDLDLADPNFSASDPIDLLLGADVYASILQPGLRKSSPREPIAQETTLGWILSGPVGSPPGLTHTISHLCQAEDLSTLVQQFWQQEELPGTLSQLTPEEQDCEEFFARTHSRNADGRYVVRLPVVEPLPDFAETRRSALRVLFSVERRFAREPRLQQLYTEFLKQYEELEHMSPANLDISNGRQSYLPHHGVLREASSSTKLRVVFNGSTTIASGQSLNGHLRVGPNLLPSLFDVLSRWRRHRYVLATDVEKMYRQILVHPEDRDLQRIVWRYSNKDDPQDYRLNTVTYGMSCAPFLAMRTLRQLALDEESRHPQGAAVIRSDVYMDDVLTGAATIQETRELQRQLVEICTAAGFPLRKWSANTPALLDEIPEDHRMQRELRAWQPHETHATLGLQWHPGTDEFSFSTKSMVLQSVTKRSVLSLSSRLFDPLGWLAPAVVRAKIAFQSTWLQGLGWDDPLDDNSTRRWVKYQEELPTLESIRIPRWFGSLEIRTEVEVHGFADASERAFAAVVYLRTRSGDTWITRLLAAKTKVAPLKQVSLPRLELCAATLLARLAKHLQTTLDLSDVPLHLWSDSTVALGWIRGHPTRWRTYVANRTAEIQNAVPGSSWHHIPGRDNPADCASRGLSPEELVNHPLWWQGPPWLRQAASTWPTQSPSLNDEDLPETRTQEHAVILARTEEIDELKRFSSLHRLLRVTAWCRRWLPRRDPEESTADRTILSSEELEAALFLWIRRVQAEKFEEELKEIRLDRTPGRSSKIIKLSPFLDSDDILRVGGRLKHALLAYDERHPIILPSDSTLTRLIVEACHRRLLHGGVQLTLGLLRQRYWIPRGRSLVKGTIRRCVTCVRWRAAMPQQQMGSLPRERVSPARPFLHTGVDYAGPIWLRTSKGRGHRAYKGFIAVFVCLSTRAVHLEVVSDYTAEAFLAALRRFTSRRGLCSTLYSDCGTNFVGADSQLRALFAASGSGRRAIAEQLATEKIRWRFNPPSAPHFGGIWEAAVKSLKHHLRRVLGDATLTYEELSTLLAQVEACLNSRPIQAISDDPEDFAALTPGHFLVGSPLTAIPEPSLLDHSANHLSRWRLLQRMRDDFWERWSREYLHSLLHRPKWWRRESGYEVGRLCLIRDDIHPPTKWPLARIVETHPGDDGQVRVVTLRTATSSLKRPIAKLVLLPVADCEASTPTPP</sequence>
<dbReference type="PANTHER" id="PTHR47331">
    <property type="entry name" value="PHD-TYPE DOMAIN-CONTAINING PROTEIN"/>
    <property type="match status" value="1"/>
</dbReference>
<dbReference type="GO" id="GO:0042575">
    <property type="term" value="C:DNA polymerase complex"/>
    <property type="evidence" value="ECO:0007669"/>
    <property type="project" value="UniProtKB-ARBA"/>
</dbReference>